<dbReference type="GO" id="GO:0047429">
    <property type="term" value="F:nucleoside triphosphate diphosphatase activity"/>
    <property type="evidence" value="ECO:0007669"/>
    <property type="project" value="TreeGrafter"/>
</dbReference>
<dbReference type="EMBL" id="CP001631">
    <property type="protein sequence ID" value="ACU54512.1"/>
    <property type="molecule type" value="Genomic_DNA"/>
</dbReference>
<dbReference type="Pfam" id="PF03819">
    <property type="entry name" value="MazG"/>
    <property type="match status" value="1"/>
</dbReference>
<sequence>MKPIVRVVGCGAGRAEAAALGDALEGCVAVVARSLEHPGLAEALGTLDAPILTCDDLYAASTTFEECYERIVERLRDLAFETGGPVGYVVPGSPQVAERTVVLLRRADDIDVEILAGRGVLELIIERFGVDPLEGLSVVDAEALHANPWIASGTVVALQVWHEPLARDLVVLAERSGARAVLAHHLGLDDEVVAEVDSGDERLAAVDHLSSVVLTDFEPPSVALGRLGEVVSTLRSACPWDASQTHRSLARHLIEEAYEAVDALDAYEADGHDRDHVVEELGDVLLQVLMHATIADEDGSFDLIAIARALTDKLIRRHPHVFGDAVARSAGEVEQRWEAIKAAEQPGSRPVPVGLPASLRLAKLARRARARDVRAASLGRGDDLAGVLVEAALSGVDVDEALRDAARRLERALGEVDVDAGRPGNGDGTS</sequence>
<dbReference type="GO" id="GO:0046076">
    <property type="term" value="P:dTTP catabolic process"/>
    <property type="evidence" value="ECO:0007669"/>
    <property type="project" value="TreeGrafter"/>
</dbReference>
<dbReference type="HOGENOM" id="CLU_038356_1_0_11"/>
<dbReference type="RefSeq" id="WP_015798991.1">
    <property type="nucleotide sequence ID" value="NC_013124.1"/>
</dbReference>
<dbReference type="InterPro" id="IPR011551">
    <property type="entry name" value="NTP_PyrPHydrolase_MazG"/>
</dbReference>
<reference evidence="2 3" key="1">
    <citation type="journal article" date="2009" name="Stand. Genomic Sci.">
        <title>Complete genome sequence of Acidimicrobium ferrooxidans type strain (ICP).</title>
        <authorList>
            <person name="Clum A."/>
            <person name="Nolan M."/>
            <person name="Lang E."/>
            <person name="Glavina Del Rio T."/>
            <person name="Tice H."/>
            <person name="Copeland A."/>
            <person name="Cheng J.F."/>
            <person name="Lucas S."/>
            <person name="Chen F."/>
            <person name="Bruce D."/>
            <person name="Goodwin L."/>
            <person name="Pitluck S."/>
            <person name="Ivanova N."/>
            <person name="Mavrommatis K."/>
            <person name="Mikhailova N."/>
            <person name="Pati A."/>
            <person name="Chen A."/>
            <person name="Palaniappan K."/>
            <person name="Goker M."/>
            <person name="Spring S."/>
            <person name="Land M."/>
            <person name="Hauser L."/>
            <person name="Chang Y.J."/>
            <person name="Jeffries C.C."/>
            <person name="Chain P."/>
            <person name="Bristow J."/>
            <person name="Eisen J.A."/>
            <person name="Markowitz V."/>
            <person name="Hugenholtz P."/>
            <person name="Kyrpides N.C."/>
            <person name="Klenk H.P."/>
            <person name="Lapidus A."/>
        </authorList>
    </citation>
    <scope>NUCLEOTIDE SEQUENCE [LARGE SCALE GENOMIC DNA]</scope>
    <source>
        <strain evidence="3">DSM 10331 / JCM 15462 / NBRC 103882 / ICP</strain>
    </source>
</reference>
<keyword evidence="2" id="KW-0378">Hydrolase</keyword>
<dbReference type="PANTHER" id="PTHR30522:SF0">
    <property type="entry name" value="NUCLEOSIDE TRIPHOSPHATE PYROPHOSPHOHYDROLASE"/>
    <property type="match status" value="1"/>
</dbReference>
<dbReference type="KEGG" id="afo:Afer_1590"/>
<dbReference type="GO" id="GO:0046081">
    <property type="term" value="P:dUTP catabolic process"/>
    <property type="evidence" value="ECO:0007669"/>
    <property type="project" value="TreeGrafter"/>
</dbReference>
<dbReference type="InterPro" id="IPR004518">
    <property type="entry name" value="MazG-like_dom"/>
</dbReference>
<dbReference type="Proteomes" id="UP000000771">
    <property type="component" value="Chromosome"/>
</dbReference>
<protein>
    <submittedName>
        <fullName evidence="2">MazG nucleotide pyrophosphohydrolase</fullName>
    </submittedName>
</protein>
<feature type="domain" description="NTP pyrophosphohydrolase MazG-like" evidence="1">
    <location>
        <begin position="244"/>
        <end position="322"/>
    </location>
</feature>
<gene>
    <name evidence="2" type="ordered locus">Afer_1590</name>
</gene>
<dbReference type="Gene3D" id="1.10.287.1080">
    <property type="entry name" value="MazG-like"/>
    <property type="match status" value="1"/>
</dbReference>
<dbReference type="eggNOG" id="COG3956">
    <property type="taxonomic scope" value="Bacteria"/>
</dbReference>
<dbReference type="CDD" id="cd11528">
    <property type="entry name" value="NTP-PPase_MazG_Nterm"/>
    <property type="match status" value="1"/>
</dbReference>
<evidence type="ECO:0000259" key="1">
    <source>
        <dbReference type="Pfam" id="PF03819"/>
    </source>
</evidence>
<accession>C7M0K4</accession>
<organism evidence="2 3">
    <name type="scientific">Acidimicrobium ferrooxidans (strain DSM 10331 / JCM 15462 / NBRC 103882 / ICP)</name>
    <dbReference type="NCBI Taxonomy" id="525909"/>
    <lineage>
        <taxon>Bacteria</taxon>
        <taxon>Bacillati</taxon>
        <taxon>Actinomycetota</taxon>
        <taxon>Acidimicrobiia</taxon>
        <taxon>Acidimicrobiales</taxon>
        <taxon>Acidimicrobiaceae</taxon>
        <taxon>Acidimicrobium</taxon>
    </lineage>
</organism>
<dbReference type="InterPro" id="IPR048015">
    <property type="entry name" value="NTP-PPase_MazG-like_N"/>
</dbReference>
<dbReference type="OrthoDB" id="9808939at2"/>
<dbReference type="GO" id="GO:0046047">
    <property type="term" value="P:TTP catabolic process"/>
    <property type="evidence" value="ECO:0007669"/>
    <property type="project" value="TreeGrafter"/>
</dbReference>
<name>C7M0K4_ACIFD</name>
<dbReference type="GO" id="GO:0006203">
    <property type="term" value="P:dGTP catabolic process"/>
    <property type="evidence" value="ECO:0007669"/>
    <property type="project" value="TreeGrafter"/>
</dbReference>
<dbReference type="STRING" id="525909.Afer_1590"/>
<dbReference type="AlphaFoldDB" id="C7M0K4"/>
<evidence type="ECO:0000313" key="2">
    <source>
        <dbReference type="EMBL" id="ACU54512.1"/>
    </source>
</evidence>
<dbReference type="GO" id="GO:0046052">
    <property type="term" value="P:UTP catabolic process"/>
    <property type="evidence" value="ECO:0007669"/>
    <property type="project" value="TreeGrafter"/>
</dbReference>
<dbReference type="CDD" id="cd11723">
    <property type="entry name" value="YabN_N_like"/>
    <property type="match status" value="1"/>
</dbReference>
<dbReference type="FunFam" id="1.10.287.1080:FF:000001">
    <property type="entry name" value="Nucleoside triphosphate pyrophosphohydrolase"/>
    <property type="match status" value="1"/>
</dbReference>
<proteinExistence type="predicted"/>
<dbReference type="SUPFAM" id="SSF101386">
    <property type="entry name" value="all-alpha NTP pyrophosphatases"/>
    <property type="match status" value="1"/>
</dbReference>
<keyword evidence="3" id="KW-1185">Reference proteome</keyword>
<evidence type="ECO:0000313" key="3">
    <source>
        <dbReference type="Proteomes" id="UP000000771"/>
    </source>
</evidence>
<dbReference type="InterPro" id="IPR035996">
    <property type="entry name" value="4pyrrol_Methylase_sf"/>
</dbReference>
<dbReference type="GO" id="GO:0006950">
    <property type="term" value="P:response to stress"/>
    <property type="evidence" value="ECO:0007669"/>
    <property type="project" value="UniProtKB-ARBA"/>
</dbReference>
<dbReference type="GO" id="GO:0046061">
    <property type="term" value="P:dATP catabolic process"/>
    <property type="evidence" value="ECO:0007669"/>
    <property type="project" value="TreeGrafter"/>
</dbReference>
<dbReference type="SUPFAM" id="SSF53790">
    <property type="entry name" value="Tetrapyrrole methylase"/>
    <property type="match status" value="1"/>
</dbReference>
<dbReference type="GO" id="GO:0008168">
    <property type="term" value="F:methyltransferase activity"/>
    <property type="evidence" value="ECO:0007669"/>
    <property type="project" value="InterPro"/>
</dbReference>
<dbReference type="InterPro" id="IPR035013">
    <property type="entry name" value="YabN_N"/>
</dbReference>
<dbReference type="PANTHER" id="PTHR30522">
    <property type="entry name" value="NUCLEOSIDE TRIPHOSPHATE PYROPHOSPHOHYDROLASE"/>
    <property type="match status" value="1"/>
</dbReference>